<evidence type="ECO:0000313" key="1">
    <source>
        <dbReference type="EMBL" id="MFD0621989.1"/>
    </source>
</evidence>
<comment type="caution">
    <text evidence="1">The sequence shown here is derived from an EMBL/GenBank/DDBJ whole genome shotgun (WGS) entry which is preliminary data.</text>
</comment>
<gene>
    <name evidence="1" type="ORF">ACFQ2K_03420</name>
</gene>
<proteinExistence type="predicted"/>
<dbReference type="Proteomes" id="UP001596915">
    <property type="component" value="Unassembled WGS sequence"/>
</dbReference>
<keyword evidence="2" id="KW-1185">Reference proteome</keyword>
<evidence type="ECO:0000313" key="2">
    <source>
        <dbReference type="Proteomes" id="UP001596915"/>
    </source>
</evidence>
<name>A0ABW2WKD2_9ACTN</name>
<reference evidence="2" key="1">
    <citation type="journal article" date="2019" name="Int. J. Syst. Evol. Microbiol.">
        <title>The Global Catalogue of Microorganisms (GCM) 10K type strain sequencing project: providing services to taxonomists for standard genome sequencing and annotation.</title>
        <authorList>
            <consortium name="The Broad Institute Genomics Platform"/>
            <consortium name="The Broad Institute Genome Sequencing Center for Infectious Disease"/>
            <person name="Wu L."/>
            <person name="Ma J."/>
        </authorList>
    </citation>
    <scope>NUCLEOTIDE SEQUENCE [LARGE SCALE GENOMIC DNA]</scope>
    <source>
        <strain evidence="2">JCM 12607</strain>
    </source>
</reference>
<organism evidence="1 2">
    <name type="scientific">Streptomyces sanglieri</name>
    <dbReference type="NCBI Taxonomy" id="193460"/>
    <lineage>
        <taxon>Bacteria</taxon>
        <taxon>Bacillati</taxon>
        <taxon>Actinomycetota</taxon>
        <taxon>Actinomycetes</taxon>
        <taxon>Kitasatosporales</taxon>
        <taxon>Streptomycetaceae</taxon>
        <taxon>Streptomyces</taxon>
    </lineage>
</organism>
<dbReference type="EMBL" id="JBHTGL010000005">
    <property type="protein sequence ID" value="MFD0621989.1"/>
    <property type="molecule type" value="Genomic_DNA"/>
</dbReference>
<accession>A0ABW2WKD2</accession>
<protein>
    <submittedName>
        <fullName evidence="1">Uncharacterized protein</fullName>
    </submittedName>
</protein>
<sequence length="317" mass="35340">MPGGFRRTEILGERRLIKKNFNIGLQDEVGNFEQLTKRAVLVSDTLLLSHGPHAPYCHVGVKSQTDDTTDFDTGRPQLGTTRTDRYGIHCPDMTALGTWLLEAEPIIRAGLAWYLPSYTSSTEYTGAERRSYPPSRVSAVDYIIRGGRLIDPSESRPVKDRLVRPVLEIDLPFIDGITMGDFSKITIDEFDSYKGFRGFLRTSFLSMGDALNSEQSQIELTKLRLEIEDQVSAMESDLRTVKRKRALGAVSATVASTAALLIAVEGSVMERVLTTLGLTTAGTFWGAIRDRVENGPRVIENGKWYYVWVLSRKANSL</sequence>